<dbReference type="KEGG" id="lfa:LFA_0731"/>
<keyword evidence="1" id="KW-0732">Signal</keyword>
<evidence type="ECO:0008006" key="4">
    <source>
        <dbReference type="Google" id="ProtNLM"/>
    </source>
</evidence>
<gene>
    <name evidence="2" type="ORF">LFA_0731</name>
</gene>
<sequence length="147" mass="16602">MTIKRFLLINTLALSLGVSSMAAMAAQPASEKIATLSAQQSQPKHHRWGGLLTQEQRAELKNYMQSMRQKMTPLVKEKKALKLQLMGKIATPGVQWDEISKLVDQINANNAQMTTLYAQTQLQVFQKLGVLLPPPHKHHSRWHKHMG</sequence>
<dbReference type="Gene3D" id="1.20.120.1490">
    <property type="match status" value="1"/>
</dbReference>
<dbReference type="RefSeq" id="WP_045094899.1">
    <property type="nucleotide sequence ID" value="NZ_LN614827.1"/>
</dbReference>
<reference evidence="3" key="1">
    <citation type="submission" date="2014-09" db="EMBL/GenBank/DDBJ databases">
        <authorList>
            <person name="Gomez-Valero L."/>
        </authorList>
    </citation>
    <scope>NUCLEOTIDE SEQUENCE [LARGE SCALE GENOMIC DNA]</scope>
    <source>
        <strain evidence="3">ATCC700992</strain>
    </source>
</reference>
<proteinExistence type="predicted"/>
<organism evidence="2 3">
    <name type="scientific">Legionella fallonii LLAP-10</name>
    <dbReference type="NCBI Taxonomy" id="1212491"/>
    <lineage>
        <taxon>Bacteria</taxon>
        <taxon>Pseudomonadati</taxon>
        <taxon>Pseudomonadota</taxon>
        <taxon>Gammaproteobacteria</taxon>
        <taxon>Legionellales</taxon>
        <taxon>Legionellaceae</taxon>
        <taxon>Legionella</taxon>
    </lineage>
</organism>
<dbReference type="OrthoDB" id="5651290at2"/>
<feature type="chain" id="PRO_5001935405" description="Zinc resistance-associated protein" evidence="1">
    <location>
        <begin position="26"/>
        <end position="147"/>
    </location>
</feature>
<keyword evidence="3" id="KW-1185">Reference proteome</keyword>
<dbReference type="STRING" id="1212491.LFA_0731"/>
<evidence type="ECO:0000313" key="2">
    <source>
        <dbReference type="EMBL" id="CEG56181.1"/>
    </source>
</evidence>
<dbReference type="HOGENOM" id="CLU_1784462_0_0_6"/>
<dbReference type="EMBL" id="LN614827">
    <property type="protein sequence ID" value="CEG56181.1"/>
    <property type="molecule type" value="Genomic_DNA"/>
</dbReference>
<name>A0A098G2G8_9GAMM</name>
<protein>
    <recommendedName>
        <fullName evidence="4">Zinc resistance-associated protein</fullName>
    </recommendedName>
</protein>
<feature type="signal peptide" evidence="1">
    <location>
        <begin position="1"/>
        <end position="25"/>
    </location>
</feature>
<dbReference type="AlphaFoldDB" id="A0A098G2G8"/>
<evidence type="ECO:0000256" key="1">
    <source>
        <dbReference type="SAM" id="SignalP"/>
    </source>
</evidence>
<dbReference type="Proteomes" id="UP000032430">
    <property type="component" value="Chromosome I"/>
</dbReference>
<evidence type="ECO:0000313" key="3">
    <source>
        <dbReference type="Proteomes" id="UP000032430"/>
    </source>
</evidence>
<accession>A0A098G2G8</accession>